<dbReference type="OrthoDB" id="9776669at2"/>
<feature type="signal peptide" evidence="1">
    <location>
        <begin position="1"/>
        <end position="18"/>
    </location>
</feature>
<dbReference type="PANTHER" id="PTHR42941">
    <property type="entry name" value="SLL1037 PROTEIN"/>
    <property type="match status" value="1"/>
</dbReference>
<dbReference type="RefSeq" id="WP_093132843.1">
    <property type="nucleotide sequence ID" value="NZ_FOHJ01000003.1"/>
</dbReference>
<evidence type="ECO:0000313" key="2">
    <source>
        <dbReference type="EMBL" id="SET19002.1"/>
    </source>
</evidence>
<dbReference type="STRING" id="237682.SAMN05421676_103176"/>
<proteinExistence type="predicted"/>
<accession>A0A1I0CHD7</accession>
<evidence type="ECO:0008006" key="4">
    <source>
        <dbReference type="Google" id="ProtNLM"/>
    </source>
</evidence>
<keyword evidence="3" id="KW-1185">Reference proteome</keyword>
<feature type="chain" id="PRO_5011617516" description="TRAP transporter solute receptor, TAXI family" evidence="1">
    <location>
        <begin position="19"/>
        <end position="337"/>
    </location>
</feature>
<gene>
    <name evidence="2" type="ORF">SAMN05421676_103176</name>
</gene>
<dbReference type="AlphaFoldDB" id="A0A1I0CHD7"/>
<organism evidence="2 3">
    <name type="scientific">Salinibacillus kushneri</name>
    <dbReference type="NCBI Taxonomy" id="237682"/>
    <lineage>
        <taxon>Bacteria</taxon>
        <taxon>Bacillati</taxon>
        <taxon>Bacillota</taxon>
        <taxon>Bacilli</taxon>
        <taxon>Bacillales</taxon>
        <taxon>Bacillaceae</taxon>
        <taxon>Salinibacillus</taxon>
    </lineage>
</organism>
<dbReference type="NCBIfam" id="TIGR02122">
    <property type="entry name" value="TRAP_TAXI"/>
    <property type="match status" value="2"/>
</dbReference>
<name>A0A1I0CHD7_9BACI</name>
<dbReference type="Pfam" id="PF16868">
    <property type="entry name" value="NMT1_3"/>
    <property type="match status" value="2"/>
</dbReference>
<dbReference type="Proteomes" id="UP000199095">
    <property type="component" value="Unassembled WGS sequence"/>
</dbReference>
<sequence length="337" mass="35480">MKRTITLVIFSIMALVLAACNSGSGGGGDANIAIGPAGSGTQAAANVILEGAGLEEGEHYTAYEEGFGDAKDGLQDGNIDVSLGLLGLPAGSVDDLQATSGDAKLISLSDETIDYVEENLGYLEYTIPAGSYDFQEEDVKTVTAYAVLVGNTDTIDNELAYQLAKISVEHADENTHAQSDHTTLENALNGSQGLPIHPGAKKYYEEQGLTVESEEAEVTATEDSRKEEFILGTGSSGGTYYPLGGEMATIWSNNIDGVNVTATETGASVENLATISQGDMDLGMTVHVPAQDAYNGEGEFEGEPVENFAFIGHIYPEVMQIISREETGINSIEELAE</sequence>
<evidence type="ECO:0000313" key="3">
    <source>
        <dbReference type="Proteomes" id="UP000199095"/>
    </source>
</evidence>
<keyword evidence="1" id="KW-0732">Signal</keyword>
<protein>
    <recommendedName>
        <fullName evidence="4">TRAP transporter solute receptor, TAXI family</fullName>
    </recommendedName>
</protein>
<dbReference type="InterPro" id="IPR011852">
    <property type="entry name" value="TRAP_TAXI"/>
</dbReference>
<dbReference type="PANTHER" id="PTHR42941:SF1">
    <property type="entry name" value="SLL1037 PROTEIN"/>
    <property type="match status" value="1"/>
</dbReference>
<reference evidence="3" key="1">
    <citation type="submission" date="2016-10" db="EMBL/GenBank/DDBJ databases">
        <authorList>
            <person name="Varghese N."/>
            <person name="Submissions S."/>
        </authorList>
    </citation>
    <scope>NUCLEOTIDE SEQUENCE [LARGE SCALE GENOMIC DNA]</scope>
    <source>
        <strain evidence="3">CGMCC 1.3566</strain>
    </source>
</reference>
<dbReference type="EMBL" id="FOHJ01000003">
    <property type="protein sequence ID" value="SET19002.1"/>
    <property type="molecule type" value="Genomic_DNA"/>
</dbReference>
<evidence type="ECO:0000256" key="1">
    <source>
        <dbReference type="SAM" id="SignalP"/>
    </source>
</evidence>
<dbReference type="Gene3D" id="3.40.190.10">
    <property type="entry name" value="Periplasmic binding protein-like II"/>
    <property type="match status" value="2"/>
</dbReference>
<dbReference type="SUPFAM" id="SSF53850">
    <property type="entry name" value="Periplasmic binding protein-like II"/>
    <property type="match status" value="2"/>
</dbReference>
<dbReference type="PROSITE" id="PS51257">
    <property type="entry name" value="PROKAR_LIPOPROTEIN"/>
    <property type="match status" value="1"/>
</dbReference>